<evidence type="ECO:0000256" key="1">
    <source>
        <dbReference type="SAM" id="MobiDB-lite"/>
    </source>
</evidence>
<feature type="region of interest" description="Disordered" evidence="1">
    <location>
        <begin position="1"/>
        <end position="53"/>
    </location>
</feature>
<feature type="compositionally biased region" description="Basic and acidic residues" evidence="1">
    <location>
        <begin position="1"/>
        <end position="30"/>
    </location>
</feature>
<dbReference type="EMBL" id="CP039346">
    <property type="protein sequence ID" value="QCD83266.1"/>
    <property type="molecule type" value="Genomic_DNA"/>
</dbReference>
<sequence>MTEVELEHEQEATRIVDEAKTEDGQAKDEADVKEEAEEEGKGQINRRGSQEPRRVREAKLYKFYPSDSLSPKRELQEFIQGLGSSISLRQPSANPRPLEEIWVFERMGSRSGELGSPKRDKVVQPLFHVRSGFGMCLVGVMGEEFVMGGPHAKCEQFSSPEGVHSRKGGYACPGPSEEFI</sequence>
<gene>
    <name evidence="2" type="ORF">DEO72_LG2g3609</name>
</gene>
<proteinExistence type="predicted"/>
<name>A0A4D6L450_VIGUN</name>
<feature type="region of interest" description="Disordered" evidence="1">
    <location>
        <begin position="158"/>
        <end position="180"/>
    </location>
</feature>
<keyword evidence="3" id="KW-1185">Reference proteome</keyword>
<evidence type="ECO:0000313" key="2">
    <source>
        <dbReference type="EMBL" id="QCD83266.1"/>
    </source>
</evidence>
<protein>
    <submittedName>
        <fullName evidence="2">Uncharacterized protein</fullName>
    </submittedName>
</protein>
<organism evidence="2 3">
    <name type="scientific">Vigna unguiculata</name>
    <name type="common">Cowpea</name>
    <dbReference type="NCBI Taxonomy" id="3917"/>
    <lineage>
        <taxon>Eukaryota</taxon>
        <taxon>Viridiplantae</taxon>
        <taxon>Streptophyta</taxon>
        <taxon>Embryophyta</taxon>
        <taxon>Tracheophyta</taxon>
        <taxon>Spermatophyta</taxon>
        <taxon>Magnoliopsida</taxon>
        <taxon>eudicotyledons</taxon>
        <taxon>Gunneridae</taxon>
        <taxon>Pentapetalae</taxon>
        <taxon>rosids</taxon>
        <taxon>fabids</taxon>
        <taxon>Fabales</taxon>
        <taxon>Fabaceae</taxon>
        <taxon>Papilionoideae</taxon>
        <taxon>50 kb inversion clade</taxon>
        <taxon>NPAAA clade</taxon>
        <taxon>indigoferoid/millettioid clade</taxon>
        <taxon>Phaseoleae</taxon>
        <taxon>Vigna</taxon>
    </lineage>
</organism>
<evidence type="ECO:0000313" key="3">
    <source>
        <dbReference type="Proteomes" id="UP000501690"/>
    </source>
</evidence>
<accession>A0A4D6L450</accession>
<reference evidence="2 3" key="1">
    <citation type="submission" date="2019-04" db="EMBL/GenBank/DDBJ databases">
        <title>An improved genome assembly and genetic linkage map for asparagus bean, Vigna unguiculata ssp. sesquipedialis.</title>
        <authorList>
            <person name="Xia Q."/>
            <person name="Zhang R."/>
            <person name="Dong Y."/>
        </authorList>
    </citation>
    <scope>NUCLEOTIDE SEQUENCE [LARGE SCALE GENOMIC DNA]</scope>
    <source>
        <tissue evidence="2">Leaf</tissue>
    </source>
</reference>
<dbReference type="AlphaFoldDB" id="A0A4D6L450"/>
<dbReference type="Proteomes" id="UP000501690">
    <property type="component" value="Linkage Group LG2"/>
</dbReference>